<evidence type="ECO:0000313" key="1">
    <source>
        <dbReference type="EMBL" id="RKS74196.1"/>
    </source>
</evidence>
<gene>
    <name evidence="1" type="ORF">BDK61_4783</name>
</gene>
<keyword evidence="2" id="KW-1185">Reference proteome</keyword>
<protein>
    <recommendedName>
        <fullName evidence="3">PadR family transcriptional regulator</fullName>
    </recommendedName>
</protein>
<evidence type="ECO:0008006" key="3">
    <source>
        <dbReference type="Google" id="ProtNLM"/>
    </source>
</evidence>
<proteinExistence type="predicted"/>
<dbReference type="InterPro" id="IPR036388">
    <property type="entry name" value="WH-like_DNA-bd_sf"/>
</dbReference>
<dbReference type="Proteomes" id="UP000268233">
    <property type="component" value="Unassembled WGS sequence"/>
</dbReference>
<accession>A0A495QMN8</accession>
<organism evidence="1 2">
    <name type="scientific">Haloarcula quadrata</name>
    <dbReference type="NCBI Taxonomy" id="182779"/>
    <lineage>
        <taxon>Archaea</taxon>
        <taxon>Methanobacteriati</taxon>
        <taxon>Methanobacteriota</taxon>
        <taxon>Stenosarchaea group</taxon>
        <taxon>Halobacteria</taxon>
        <taxon>Halobacteriales</taxon>
        <taxon>Haloarculaceae</taxon>
        <taxon>Haloarcula</taxon>
    </lineage>
</organism>
<reference evidence="1 2" key="1">
    <citation type="submission" date="2018-10" db="EMBL/GenBank/DDBJ databases">
        <title>Genomic Encyclopedia of Archaeal and Bacterial Type Strains, Phase II (KMG-II): from individual species to whole genera.</title>
        <authorList>
            <person name="Goeker M."/>
        </authorList>
    </citation>
    <scope>NUCLEOTIDE SEQUENCE [LARGE SCALE GENOMIC DNA]</scope>
    <source>
        <strain evidence="1 2">DSM 11927</strain>
    </source>
</reference>
<dbReference type="EMBL" id="RBWW01000005">
    <property type="protein sequence ID" value="RKS74196.1"/>
    <property type="molecule type" value="Genomic_DNA"/>
</dbReference>
<comment type="caution">
    <text evidence="1">The sequence shown here is derived from an EMBL/GenBank/DDBJ whole genome shotgun (WGS) entry which is preliminary data.</text>
</comment>
<dbReference type="AlphaFoldDB" id="A0A495QMN8"/>
<sequence length="83" mass="9387">MAENEAPMQPLSIYGGLIHQQNITFSYRTVQNKMSELVEKNHVKRVKIDTDDGVIRELADGSGGRAYYLITDAGRERVQSEVF</sequence>
<evidence type="ECO:0000313" key="2">
    <source>
        <dbReference type="Proteomes" id="UP000268233"/>
    </source>
</evidence>
<name>A0A495QMN8_9EURY</name>
<dbReference type="Gene3D" id="1.10.10.10">
    <property type="entry name" value="Winged helix-like DNA-binding domain superfamily/Winged helix DNA-binding domain"/>
    <property type="match status" value="1"/>
</dbReference>